<reference evidence="2" key="1">
    <citation type="submission" date="2020-07" db="EMBL/GenBank/DDBJ databases">
        <title>Multicomponent nature underlies the extraordinary mechanical properties of spider dragline silk.</title>
        <authorList>
            <person name="Kono N."/>
            <person name="Nakamura H."/>
            <person name="Mori M."/>
            <person name="Yoshida Y."/>
            <person name="Ohtoshi R."/>
            <person name="Malay A.D."/>
            <person name="Moran D.A.P."/>
            <person name="Tomita M."/>
            <person name="Numata K."/>
            <person name="Arakawa K."/>
        </authorList>
    </citation>
    <scope>NUCLEOTIDE SEQUENCE</scope>
</reference>
<dbReference type="AlphaFoldDB" id="A0A8X6F5Y3"/>
<organism evidence="2 3">
    <name type="scientific">Trichonephila clavata</name>
    <name type="common">Joro spider</name>
    <name type="synonym">Nephila clavata</name>
    <dbReference type="NCBI Taxonomy" id="2740835"/>
    <lineage>
        <taxon>Eukaryota</taxon>
        <taxon>Metazoa</taxon>
        <taxon>Ecdysozoa</taxon>
        <taxon>Arthropoda</taxon>
        <taxon>Chelicerata</taxon>
        <taxon>Arachnida</taxon>
        <taxon>Araneae</taxon>
        <taxon>Araneomorphae</taxon>
        <taxon>Entelegynae</taxon>
        <taxon>Araneoidea</taxon>
        <taxon>Nephilidae</taxon>
        <taxon>Trichonephila</taxon>
    </lineage>
</organism>
<comment type="caution">
    <text evidence="2">The sequence shown here is derived from an EMBL/GenBank/DDBJ whole genome shotgun (WGS) entry which is preliminary data.</text>
</comment>
<feature type="region of interest" description="Disordered" evidence="1">
    <location>
        <begin position="45"/>
        <end position="79"/>
    </location>
</feature>
<gene>
    <name evidence="2" type="ORF">TNCT_96321</name>
</gene>
<dbReference type="Proteomes" id="UP000887116">
    <property type="component" value="Unassembled WGS sequence"/>
</dbReference>
<name>A0A8X6F5Y3_TRICU</name>
<keyword evidence="3" id="KW-1185">Reference proteome</keyword>
<protein>
    <submittedName>
        <fullName evidence="2">Uncharacterized protein</fullName>
    </submittedName>
</protein>
<proteinExistence type="predicted"/>
<evidence type="ECO:0000256" key="1">
    <source>
        <dbReference type="SAM" id="MobiDB-lite"/>
    </source>
</evidence>
<sequence length="79" mass="8570">MWATGETPGPHLGVTWETPGPHYVVTGETPVPLWGQARLRVPLCGDRQDSGSSLRGDRQDSGYSLGGGRYPTYLAKTRN</sequence>
<dbReference type="EMBL" id="BMAO01001133">
    <property type="protein sequence ID" value="GFQ71272.1"/>
    <property type="molecule type" value="Genomic_DNA"/>
</dbReference>
<evidence type="ECO:0000313" key="3">
    <source>
        <dbReference type="Proteomes" id="UP000887116"/>
    </source>
</evidence>
<accession>A0A8X6F5Y3</accession>
<evidence type="ECO:0000313" key="2">
    <source>
        <dbReference type="EMBL" id="GFQ71272.1"/>
    </source>
</evidence>